<organism evidence="1 2">
    <name type="scientific">Paralvinella palmiformis</name>
    <dbReference type="NCBI Taxonomy" id="53620"/>
    <lineage>
        <taxon>Eukaryota</taxon>
        <taxon>Metazoa</taxon>
        <taxon>Spiralia</taxon>
        <taxon>Lophotrochozoa</taxon>
        <taxon>Annelida</taxon>
        <taxon>Polychaeta</taxon>
        <taxon>Sedentaria</taxon>
        <taxon>Canalipalpata</taxon>
        <taxon>Terebellida</taxon>
        <taxon>Terebelliformia</taxon>
        <taxon>Alvinellidae</taxon>
        <taxon>Paralvinella</taxon>
    </lineage>
</organism>
<evidence type="ECO:0000313" key="1">
    <source>
        <dbReference type="EMBL" id="KAK2163968.1"/>
    </source>
</evidence>
<comment type="caution">
    <text evidence="1">The sequence shown here is derived from an EMBL/GenBank/DDBJ whole genome shotgun (WGS) entry which is preliminary data.</text>
</comment>
<dbReference type="AlphaFoldDB" id="A0AAD9K2Y1"/>
<sequence>MQDFIGQLRQVNVKIDHKTKTFELLVGEELFLSWRMAMHLCVLEVVRELIALKCDLATVAETTQGIHVSSNGDEQLRLERRGFKQLELSDNHTWVISFVRFTVRFPYGYDFAACLAEVKNLNKWRKLVHGVVKKPFTVESTLPPDLLIKVKAVHIQIDDDPFEVKLGDNYK</sequence>
<name>A0AAD9K2Y1_9ANNE</name>
<proteinExistence type="predicted"/>
<gene>
    <name evidence="1" type="ORF">LSH36_71g02022</name>
</gene>
<dbReference type="Pfam" id="PF10344">
    <property type="entry name" value="Hobbit"/>
    <property type="match status" value="1"/>
</dbReference>
<dbReference type="EMBL" id="JAODUP010000071">
    <property type="protein sequence ID" value="KAK2163968.1"/>
    <property type="molecule type" value="Genomic_DNA"/>
</dbReference>
<reference evidence="1" key="1">
    <citation type="journal article" date="2023" name="Mol. Biol. Evol.">
        <title>Third-Generation Sequencing Reveals the Adaptive Role of the Epigenome in Three Deep-Sea Polychaetes.</title>
        <authorList>
            <person name="Perez M."/>
            <person name="Aroh O."/>
            <person name="Sun Y."/>
            <person name="Lan Y."/>
            <person name="Juniper S.K."/>
            <person name="Young C.R."/>
            <person name="Angers B."/>
            <person name="Qian P.Y."/>
        </authorList>
    </citation>
    <scope>NUCLEOTIDE SEQUENCE</scope>
    <source>
        <strain evidence="1">P08H-3</strain>
    </source>
</reference>
<dbReference type="PANTHER" id="PTHR15678:SF6">
    <property type="entry name" value="BRIDGE-LIKE LIPID TRANSFER PROTEIN FAMILY MEMBER 2"/>
    <property type="match status" value="1"/>
</dbReference>
<keyword evidence="2" id="KW-1185">Reference proteome</keyword>
<dbReference type="InterPro" id="IPR045167">
    <property type="entry name" value="Hobbit"/>
</dbReference>
<evidence type="ECO:0000313" key="2">
    <source>
        <dbReference type="Proteomes" id="UP001208570"/>
    </source>
</evidence>
<accession>A0AAD9K2Y1</accession>
<dbReference type="Proteomes" id="UP001208570">
    <property type="component" value="Unassembled WGS sequence"/>
</dbReference>
<feature type="non-terminal residue" evidence="1">
    <location>
        <position position="1"/>
    </location>
</feature>
<dbReference type="PANTHER" id="PTHR15678">
    <property type="entry name" value="ANTIGEN MLAA-22-RELATED"/>
    <property type="match status" value="1"/>
</dbReference>
<protein>
    <submittedName>
        <fullName evidence="1">Uncharacterized protein</fullName>
    </submittedName>
</protein>